<dbReference type="GO" id="GO:0004185">
    <property type="term" value="F:serine-type carboxypeptidase activity"/>
    <property type="evidence" value="ECO:0007669"/>
    <property type="project" value="UniProtKB-UniRule"/>
</dbReference>
<feature type="signal peptide" evidence="6">
    <location>
        <begin position="1"/>
        <end position="17"/>
    </location>
</feature>
<dbReference type="EC" id="3.4.16.-" evidence="6"/>
<keyword evidence="3 6" id="KW-0645">Protease</keyword>
<keyword evidence="4 6" id="KW-0378">Hydrolase</keyword>
<dbReference type="SUPFAM" id="SSF53474">
    <property type="entry name" value="alpha/beta-Hydrolases"/>
    <property type="match status" value="1"/>
</dbReference>
<evidence type="ECO:0000256" key="5">
    <source>
        <dbReference type="ARBA" id="ARBA00023180"/>
    </source>
</evidence>
<evidence type="ECO:0000313" key="7">
    <source>
        <dbReference type="EMBL" id="KAK2595494.1"/>
    </source>
</evidence>
<comment type="caution">
    <text evidence="7">The sequence shown here is derived from an EMBL/GenBank/DDBJ whole genome shotgun (WGS) entry which is preliminary data.</text>
</comment>
<dbReference type="PANTHER" id="PTHR11802:SF116">
    <property type="entry name" value="CARBOXYPEPTIDASE"/>
    <property type="match status" value="1"/>
</dbReference>
<evidence type="ECO:0000256" key="2">
    <source>
        <dbReference type="ARBA" id="ARBA00022645"/>
    </source>
</evidence>
<dbReference type="AlphaFoldDB" id="A0AAJ0CM36"/>
<evidence type="ECO:0000256" key="4">
    <source>
        <dbReference type="ARBA" id="ARBA00022801"/>
    </source>
</evidence>
<dbReference type="PRINTS" id="PR00724">
    <property type="entry name" value="CRBOXYPTASEC"/>
</dbReference>
<proteinExistence type="inferred from homology"/>
<evidence type="ECO:0000313" key="8">
    <source>
        <dbReference type="Proteomes" id="UP001251528"/>
    </source>
</evidence>
<keyword evidence="5" id="KW-0325">Glycoprotein</keyword>
<sequence>MKVSTCVLSVLVAYAQARTLQSQHQAVQAVQSIVGHFTSCTSNPVATKTAKCRYLNEKTRRFFVDGTSIPEVNFDVGESYAGLLQKSSSSNSSLFFWFFPSKNPQASDDVTIWLNGGPGDSSMNGMLLGHGPFLWQPGTQKPVPNPYAWANLTNVVYVDQPAGTGFSPSSGDVKDVIDVAEQFASWYKNFVETFGLEGRKVYITGESYAGHMIPYIASRMLDDQDRTHFNVRGIQLIDSVINSYVVLQQAPAAAMLTKYQKSIGLNDTFVSEMNERAEKCGYTAFLAEALTYPPPKDFLAAPHVDQPGCGIWSHGLKAAFEANPCFNVYHLTDVCPSPKSVMQDGPGGYFNRPDVQRLLHVPKTDFKAHAGFAWGGFPGIDALGPQPSALGPLRSVIERTNNTMISHGWLDYLLSVNGTLATIQNMTWNGEKGFQKAPVEPFWVPHEARSFDEGTAGNNSAVETGMGVQGTAHTERGLTFVSINAAGHEMPRYTPAAAYRQLEFLLGRIKQLNVKS</sequence>
<dbReference type="Pfam" id="PF00450">
    <property type="entry name" value="Peptidase_S10"/>
    <property type="match status" value="1"/>
</dbReference>
<accession>A0AAJ0CM36</accession>
<keyword evidence="2 6" id="KW-0121">Carboxypeptidase</keyword>
<gene>
    <name evidence="7" type="ORF">QQS21_006769</name>
</gene>
<feature type="chain" id="PRO_5042316400" description="Carboxypeptidase" evidence="6">
    <location>
        <begin position="18"/>
        <end position="516"/>
    </location>
</feature>
<protein>
    <recommendedName>
        <fullName evidence="6">Carboxypeptidase</fullName>
        <ecNumber evidence="6">3.4.16.-</ecNumber>
    </recommendedName>
</protein>
<dbReference type="GO" id="GO:0006508">
    <property type="term" value="P:proteolysis"/>
    <property type="evidence" value="ECO:0007669"/>
    <property type="project" value="UniProtKB-KW"/>
</dbReference>
<evidence type="ECO:0000256" key="3">
    <source>
        <dbReference type="ARBA" id="ARBA00022670"/>
    </source>
</evidence>
<dbReference type="PROSITE" id="PS00131">
    <property type="entry name" value="CARBOXYPEPT_SER_SER"/>
    <property type="match status" value="1"/>
</dbReference>
<keyword evidence="6" id="KW-0732">Signal</keyword>
<name>A0AAJ0CM36_9HYPO</name>
<evidence type="ECO:0000256" key="1">
    <source>
        <dbReference type="ARBA" id="ARBA00009431"/>
    </source>
</evidence>
<evidence type="ECO:0000256" key="6">
    <source>
        <dbReference type="RuleBase" id="RU361156"/>
    </source>
</evidence>
<dbReference type="InterPro" id="IPR018202">
    <property type="entry name" value="Ser_caboxypep_ser_AS"/>
</dbReference>
<dbReference type="Proteomes" id="UP001251528">
    <property type="component" value="Unassembled WGS sequence"/>
</dbReference>
<dbReference type="PANTHER" id="PTHR11802">
    <property type="entry name" value="SERINE PROTEASE FAMILY S10 SERINE CARBOXYPEPTIDASE"/>
    <property type="match status" value="1"/>
</dbReference>
<dbReference type="Gene3D" id="3.40.50.1820">
    <property type="entry name" value="alpha/beta hydrolase"/>
    <property type="match status" value="1"/>
</dbReference>
<dbReference type="EMBL" id="JASWJB010000130">
    <property type="protein sequence ID" value="KAK2595494.1"/>
    <property type="molecule type" value="Genomic_DNA"/>
</dbReference>
<reference evidence="7" key="1">
    <citation type="submission" date="2023-06" db="EMBL/GenBank/DDBJ databases">
        <title>Conoideocrella luteorostrata (Hypocreales: Clavicipitaceae), a potential biocontrol fungus for elongate hemlock scale in United States Christmas tree production areas.</title>
        <authorList>
            <person name="Barrett H."/>
            <person name="Lovett B."/>
            <person name="Macias A.M."/>
            <person name="Stajich J.E."/>
            <person name="Kasson M.T."/>
        </authorList>
    </citation>
    <scope>NUCLEOTIDE SEQUENCE</scope>
    <source>
        <strain evidence="7">ARSEF 14590</strain>
    </source>
</reference>
<organism evidence="7 8">
    <name type="scientific">Conoideocrella luteorostrata</name>
    <dbReference type="NCBI Taxonomy" id="1105319"/>
    <lineage>
        <taxon>Eukaryota</taxon>
        <taxon>Fungi</taxon>
        <taxon>Dikarya</taxon>
        <taxon>Ascomycota</taxon>
        <taxon>Pezizomycotina</taxon>
        <taxon>Sordariomycetes</taxon>
        <taxon>Hypocreomycetidae</taxon>
        <taxon>Hypocreales</taxon>
        <taxon>Clavicipitaceae</taxon>
        <taxon>Conoideocrella</taxon>
    </lineage>
</organism>
<comment type="similarity">
    <text evidence="1 6">Belongs to the peptidase S10 family.</text>
</comment>
<keyword evidence="8" id="KW-1185">Reference proteome</keyword>
<dbReference type="InterPro" id="IPR001563">
    <property type="entry name" value="Peptidase_S10"/>
</dbReference>
<dbReference type="InterPro" id="IPR029058">
    <property type="entry name" value="AB_hydrolase_fold"/>
</dbReference>